<dbReference type="RefSeq" id="WP_154483716.1">
    <property type="nucleotide sequence ID" value="NZ_JAHLOA010000001.1"/>
</dbReference>
<dbReference type="EMBL" id="VULR01000005">
    <property type="protein sequence ID" value="MSS43035.1"/>
    <property type="molecule type" value="Genomic_DNA"/>
</dbReference>
<dbReference type="FunFam" id="3.40.50.300:FF:000134">
    <property type="entry name" value="Iron-enterobactin ABC transporter ATP-binding protein"/>
    <property type="match status" value="1"/>
</dbReference>
<dbReference type="PANTHER" id="PTHR42734">
    <property type="entry name" value="METAL TRANSPORT SYSTEM ATP-BINDING PROTEIN TM_0124-RELATED"/>
    <property type="match status" value="1"/>
</dbReference>
<sequence length="250" mass="27984">MTLLVNNISFSYPKKDVINNIAFSLKQGDYLAVLGTNGAGKSTLLKCLNKILKPQSGVVYINGIDSSRLKGPELAKNIAYVPQSHDCSKKTVFDSILLGRKPYIKWDVTQRDIDIVENVLKLLNLENYSMRYTNELSGGELQKVIIARALVQEPKVLLMDEPTSNLDLKNQIEVLKTIKYIVNERKISAIVAMHDLNLALRFANKFLLLKEGEVFDFGDATILNSELIKNVYDIDVAIEEFSGIPVVIPI</sequence>
<evidence type="ECO:0000259" key="5">
    <source>
        <dbReference type="PROSITE" id="PS50893"/>
    </source>
</evidence>
<evidence type="ECO:0000313" key="6">
    <source>
        <dbReference type="EMBL" id="MSS43035.1"/>
    </source>
</evidence>
<dbReference type="PROSITE" id="PS00211">
    <property type="entry name" value="ABC_TRANSPORTER_1"/>
    <property type="match status" value="1"/>
</dbReference>
<evidence type="ECO:0000256" key="2">
    <source>
        <dbReference type="ARBA" id="ARBA00022448"/>
    </source>
</evidence>
<dbReference type="Proteomes" id="UP000462760">
    <property type="component" value="Unassembled WGS sequence"/>
</dbReference>
<dbReference type="PROSITE" id="PS50893">
    <property type="entry name" value="ABC_TRANSPORTER_2"/>
    <property type="match status" value="1"/>
</dbReference>
<dbReference type="InterPro" id="IPR003439">
    <property type="entry name" value="ABC_transporter-like_ATP-bd"/>
</dbReference>
<dbReference type="PANTHER" id="PTHR42734:SF6">
    <property type="entry name" value="MOLYBDATE IMPORT ATP-BINDING PROTEIN MOLC"/>
    <property type="match status" value="1"/>
</dbReference>
<dbReference type="AlphaFoldDB" id="A0A844FGG2"/>
<evidence type="ECO:0000256" key="4">
    <source>
        <dbReference type="ARBA" id="ARBA00022840"/>
    </source>
</evidence>
<dbReference type="InterPro" id="IPR003593">
    <property type="entry name" value="AAA+_ATPase"/>
</dbReference>
<protein>
    <submittedName>
        <fullName evidence="6">ABC transporter ATP-binding protein</fullName>
    </submittedName>
</protein>
<organism evidence="6 7">
    <name type="scientific">Anaerosalibacter bizertensis</name>
    <dbReference type="NCBI Taxonomy" id="932217"/>
    <lineage>
        <taxon>Bacteria</taxon>
        <taxon>Bacillati</taxon>
        <taxon>Bacillota</taxon>
        <taxon>Tissierellia</taxon>
        <taxon>Tissierellales</taxon>
        <taxon>Sporanaerobacteraceae</taxon>
        <taxon>Anaerosalibacter</taxon>
    </lineage>
</organism>
<dbReference type="InterPro" id="IPR027417">
    <property type="entry name" value="P-loop_NTPase"/>
</dbReference>
<proteinExistence type="inferred from homology"/>
<evidence type="ECO:0000256" key="1">
    <source>
        <dbReference type="ARBA" id="ARBA00005417"/>
    </source>
</evidence>
<dbReference type="InterPro" id="IPR017871">
    <property type="entry name" value="ABC_transporter-like_CS"/>
</dbReference>
<comment type="caution">
    <text evidence="6">The sequence shown here is derived from an EMBL/GenBank/DDBJ whole genome shotgun (WGS) entry which is preliminary data.</text>
</comment>
<dbReference type="Pfam" id="PF00005">
    <property type="entry name" value="ABC_tran"/>
    <property type="match status" value="1"/>
</dbReference>
<dbReference type="CDD" id="cd03214">
    <property type="entry name" value="ABC_Iron-Siderophores_B12_Hemin"/>
    <property type="match status" value="1"/>
</dbReference>
<feature type="domain" description="ABC transporter" evidence="5">
    <location>
        <begin position="3"/>
        <end position="236"/>
    </location>
</feature>
<gene>
    <name evidence="6" type="ORF">FYJ27_04715</name>
</gene>
<dbReference type="SUPFAM" id="SSF52540">
    <property type="entry name" value="P-loop containing nucleoside triphosphate hydrolases"/>
    <property type="match status" value="1"/>
</dbReference>
<comment type="similarity">
    <text evidence="1">Belongs to the ABC transporter superfamily.</text>
</comment>
<keyword evidence="3" id="KW-0547">Nucleotide-binding</keyword>
<accession>A0A844FGG2</accession>
<keyword evidence="4 6" id="KW-0067">ATP-binding</keyword>
<dbReference type="GO" id="GO:0016887">
    <property type="term" value="F:ATP hydrolysis activity"/>
    <property type="evidence" value="ECO:0007669"/>
    <property type="project" value="InterPro"/>
</dbReference>
<evidence type="ECO:0000256" key="3">
    <source>
        <dbReference type="ARBA" id="ARBA00022741"/>
    </source>
</evidence>
<dbReference type="OrthoDB" id="9787851at2"/>
<keyword evidence="2" id="KW-0813">Transport</keyword>
<reference evidence="6 7" key="1">
    <citation type="submission" date="2019-08" db="EMBL/GenBank/DDBJ databases">
        <title>In-depth cultivation of the pig gut microbiome towards novel bacterial diversity and tailored functional studies.</title>
        <authorList>
            <person name="Wylensek D."/>
            <person name="Hitch T.C.A."/>
            <person name="Clavel T."/>
        </authorList>
    </citation>
    <scope>NUCLEOTIDE SEQUENCE [LARGE SCALE GENOMIC DNA]</scope>
    <source>
        <strain evidence="6 7">Med78-601-WT-4W-RMD-3</strain>
    </source>
</reference>
<dbReference type="GO" id="GO:0005524">
    <property type="term" value="F:ATP binding"/>
    <property type="evidence" value="ECO:0007669"/>
    <property type="project" value="UniProtKB-KW"/>
</dbReference>
<dbReference type="InterPro" id="IPR050153">
    <property type="entry name" value="Metal_Ion_Import_ABC"/>
</dbReference>
<evidence type="ECO:0000313" key="7">
    <source>
        <dbReference type="Proteomes" id="UP000462760"/>
    </source>
</evidence>
<dbReference type="Gene3D" id="3.40.50.300">
    <property type="entry name" value="P-loop containing nucleotide triphosphate hydrolases"/>
    <property type="match status" value="1"/>
</dbReference>
<name>A0A844FGG2_9FIRM</name>
<dbReference type="SMART" id="SM00382">
    <property type="entry name" value="AAA"/>
    <property type="match status" value="1"/>
</dbReference>